<keyword evidence="5 6" id="KW-0342">GTP-binding</keyword>
<keyword evidence="2" id="KW-0479">Metal-binding</keyword>
<dbReference type="Gene3D" id="6.10.250.2860">
    <property type="match status" value="1"/>
</dbReference>
<dbReference type="InterPro" id="IPR042108">
    <property type="entry name" value="GTPase_HflX_N_sf"/>
</dbReference>
<dbReference type="InterPro" id="IPR030394">
    <property type="entry name" value="G_HFLX_dom"/>
</dbReference>
<dbReference type="GO" id="GO:0046872">
    <property type="term" value="F:metal ion binding"/>
    <property type="evidence" value="ECO:0007669"/>
    <property type="project" value="UniProtKB-KW"/>
</dbReference>
<keyword evidence="1 6" id="KW-0963">Cytoplasm</keyword>
<dbReference type="GO" id="GO:0043022">
    <property type="term" value="F:ribosome binding"/>
    <property type="evidence" value="ECO:0007669"/>
    <property type="project" value="TreeGrafter"/>
</dbReference>
<comment type="function">
    <text evidence="6">GTPase that associates with the 50S ribosomal subunit and may have a role during protein synthesis or ribosome biogenesis.</text>
</comment>
<accession>D9XTF2</accession>
<proteinExistence type="inferred from homology"/>
<dbReference type="EMBL" id="GG657758">
    <property type="protein sequence ID" value="EFL38716.1"/>
    <property type="molecule type" value="Genomic_DNA"/>
</dbReference>
<feature type="compositionally biased region" description="Basic residues" evidence="7">
    <location>
        <begin position="534"/>
        <end position="544"/>
    </location>
</feature>
<sequence length="589" mass="63930">MTSSSSPSQDTKRFAHTYPEGLRADALMEEDVAWSLDIDGERDGDQFDRSERAALRRVAGLSTELEDVTEVEYRQLRLERVVLVGVWTSGTVQDAENSLAELAALAETAGALVLDGVIQRRDKPDAATYIGSGKAEELRDVVLDTGADTVICDGELSPGQLIHLEDVVKVKVIDRTALILDIFAQHAKSREGKAQVALAQMQYMLPRLRGWGQSLSRQMGGGKGGGLATRGPGETKIETDRRRIREKMAKMRREIAEMKTGREIKRQERRRHKVPSVAIAGYTNAGKSSLLNRLTGAGVLVENALFATLDPTVRRAETPSGRLYTLADTVGFVRHLPHHLVEAFRSTMEEVGDADLILHVVDGSHPVPEEQLAAVREVIRDVGATGVPEIVVINKADAADPLTLQRLLRVEKRSIAVSARTGRGMAELLALHRRRAAPSVRGDRGTRAVHPRQAGRARPRRGRGDLRGAHRGGHPAQGAGARGAGGGTHAVRAGPGRLTARPKARPRTPRGRAFGMVRLTDRRRSCSCSGTAPRRPRRAAGRRARCCPAGRSRCWRPVPSCRPAPGTSRRRTSRRSSSSRCGTSSAGSG</sequence>
<keyword evidence="3 6" id="KW-0547">Nucleotide-binding</keyword>
<dbReference type="GO" id="GO:0003924">
    <property type="term" value="F:GTPase activity"/>
    <property type="evidence" value="ECO:0007669"/>
    <property type="project" value="UniProtKB-UniRule"/>
</dbReference>
<dbReference type="Pfam" id="PF16360">
    <property type="entry name" value="GTP-bdg_M"/>
    <property type="match status" value="1"/>
</dbReference>
<feature type="region of interest" description="Disordered" evidence="7">
    <location>
        <begin position="435"/>
        <end position="544"/>
    </location>
</feature>
<dbReference type="InterPro" id="IPR027417">
    <property type="entry name" value="P-loop_NTPase"/>
</dbReference>
<feature type="compositionally biased region" description="Low complexity" evidence="7">
    <location>
        <begin position="489"/>
        <end position="499"/>
    </location>
</feature>
<evidence type="ECO:0000313" key="9">
    <source>
        <dbReference type="EMBL" id="EFL38716.1"/>
    </source>
</evidence>
<dbReference type="InterPro" id="IPR032305">
    <property type="entry name" value="GTP-bd_M"/>
</dbReference>
<dbReference type="SUPFAM" id="SSF52540">
    <property type="entry name" value="P-loop containing nucleoside triphosphate hydrolases"/>
    <property type="match status" value="1"/>
</dbReference>
<feature type="compositionally biased region" description="Basic residues" evidence="7">
    <location>
        <begin position="447"/>
        <end position="461"/>
    </location>
</feature>
<dbReference type="FunFam" id="3.40.50.300:FF:000690">
    <property type="entry name" value="GTPase HflX"/>
    <property type="match status" value="1"/>
</dbReference>
<dbReference type="PANTHER" id="PTHR10229:SF0">
    <property type="entry name" value="GTP-BINDING PROTEIN 6-RELATED"/>
    <property type="match status" value="1"/>
</dbReference>
<dbReference type="PROSITE" id="PS51705">
    <property type="entry name" value="G_HFLX"/>
    <property type="match status" value="1"/>
</dbReference>
<dbReference type="Gene3D" id="3.40.50.300">
    <property type="entry name" value="P-loop containing nucleotide triphosphate hydrolases"/>
    <property type="match status" value="1"/>
</dbReference>
<dbReference type="HAMAP" id="MF_00900">
    <property type="entry name" value="GTPase_HflX"/>
    <property type="match status" value="1"/>
</dbReference>
<evidence type="ECO:0000256" key="7">
    <source>
        <dbReference type="SAM" id="MobiDB-lite"/>
    </source>
</evidence>
<name>D9XTF2_9ACTN</name>
<comment type="similarity">
    <text evidence="6">Belongs to the TRAFAC class OBG-HflX-like GTPase superfamily. HflX GTPase family.</text>
</comment>
<dbReference type="AlphaFoldDB" id="D9XTF2"/>
<dbReference type="Pfam" id="PF01926">
    <property type="entry name" value="MMR_HSR1"/>
    <property type="match status" value="1"/>
</dbReference>
<dbReference type="InterPro" id="IPR025121">
    <property type="entry name" value="GTPase_HflX_N"/>
</dbReference>
<dbReference type="PRINTS" id="PR00326">
    <property type="entry name" value="GTP1OBG"/>
</dbReference>
<feature type="region of interest" description="Disordered" evidence="7">
    <location>
        <begin position="559"/>
        <end position="589"/>
    </location>
</feature>
<dbReference type="NCBIfam" id="TIGR03156">
    <property type="entry name" value="GTP_HflX"/>
    <property type="match status" value="1"/>
</dbReference>
<dbReference type="Gene3D" id="3.40.50.11060">
    <property type="entry name" value="GTPase HflX, N-terminal domain"/>
    <property type="match status" value="1"/>
</dbReference>
<evidence type="ECO:0000256" key="3">
    <source>
        <dbReference type="ARBA" id="ARBA00022741"/>
    </source>
</evidence>
<dbReference type="InterPro" id="IPR006073">
    <property type="entry name" value="GTP-bd"/>
</dbReference>
<evidence type="ECO:0000256" key="4">
    <source>
        <dbReference type="ARBA" id="ARBA00022842"/>
    </source>
</evidence>
<dbReference type="STRING" id="467200.SSRG_01520"/>
<dbReference type="PANTHER" id="PTHR10229">
    <property type="entry name" value="GTP-BINDING PROTEIN HFLX"/>
    <property type="match status" value="1"/>
</dbReference>
<dbReference type="InterPro" id="IPR016496">
    <property type="entry name" value="GTPase_HflX"/>
</dbReference>
<dbReference type="FunFam" id="3.40.50.11060:FF:000001">
    <property type="entry name" value="GTPase HflX"/>
    <property type="match status" value="1"/>
</dbReference>
<dbReference type="Proteomes" id="UP000002968">
    <property type="component" value="Unassembled WGS sequence"/>
</dbReference>
<evidence type="ECO:0000256" key="2">
    <source>
        <dbReference type="ARBA" id="ARBA00022723"/>
    </source>
</evidence>
<feature type="compositionally biased region" description="Basic residues" evidence="7">
    <location>
        <begin position="500"/>
        <end position="510"/>
    </location>
</feature>
<dbReference type="HOGENOM" id="CLU_463022_0_0_11"/>
<keyword evidence="10" id="KW-1185">Reference proteome</keyword>
<reference evidence="9" key="1">
    <citation type="submission" date="2009-02" db="EMBL/GenBank/DDBJ databases">
        <title>Annotation of Streptomyces griseoflavus strain Tu4000.</title>
        <authorList>
            <consortium name="The Broad Institute Genome Sequencing Platform"/>
            <consortium name="Broad Institute Microbial Sequencing Center"/>
            <person name="Fischbach M."/>
            <person name="Godfrey P."/>
            <person name="Ward D."/>
            <person name="Young S."/>
            <person name="Zeng Q."/>
            <person name="Koehrsen M."/>
            <person name="Alvarado L."/>
            <person name="Berlin A.M."/>
            <person name="Bochicchio J."/>
            <person name="Borenstein D."/>
            <person name="Chapman S.B."/>
            <person name="Chen Z."/>
            <person name="Engels R."/>
            <person name="Freedman E."/>
            <person name="Gellesch M."/>
            <person name="Goldberg J."/>
            <person name="Griggs A."/>
            <person name="Gujja S."/>
            <person name="Heilman E.R."/>
            <person name="Heiman D.I."/>
            <person name="Hepburn T.A."/>
            <person name="Howarth C."/>
            <person name="Jen D."/>
            <person name="Larson L."/>
            <person name="Lewis B."/>
            <person name="Mehta T."/>
            <person name="Park D."/>
            <person name="Pearson M."/>
            <person name="Richards J."/>
            <person name="Roberts A."/>
            <person name="Saif S."/>
            <person name="Shea T.D."/>
            <person name="Shenoy N."/>
            <person name="Sisk P."/>
            <person name="Stolte C."/>
            <person name="Sykes S.N."/>
            <person name="Thomson T."/>
            <person name="Walk T."/>
            <person name="White J."/>
            <person name="Yandava C."/>
            <person name="Straight P."/>
            <person name="Clardy J."/>
            <person name="Hung D."/>
            <person name="Kolter R."/>
            <person name="Mekalanos J."/>
            <person name="Walker S."/>
            <person name="Walsh C.T."/>
            <person name="Wieland-Brown L.C."/>
            <person name="Haas B."/>
            <person name="Nusbaum C."/>
            <person name="Birren B."/>
        </authorList>
    </citation>
    <scope>NUCLEOTIDE SEQUENCE [LARGE SCALE GENOMIC DNA]</scope>
    <source>
        <strain evidence="9">Tu4000</strain>
    </source>
</reference>
<dbReference type="CDD" id="cd01878">
    <property type="entry name" value="HflX"/>
    <property type="match status" value="1"/>
</dbReference>
<dbReference type="GO" id="GO:0005737">
    <property type="term" value="C:cytoplasm"/>
    <property type="evidence" value="ECO:0007669"/>
    <property type="project" value="UniProtKB-SubCell"/>
</dbReference>
<evidence type="ECO:0000313" key="10">
    <source>
        <dbReference type="Proteomes" id="UP000002968"/>
    </source>
</evidence>
<keyword evidence="4" id="KW-0460">Magnesium</keyword>
<protein>
    <recommendedName>
        <fullName evidence="6">GTPase HflX</fullName>
    </recommendedName>
    <alternativeName>
        <fullName evidence="6">GTP-binding protein HflX</fullName>
    </alternativeName>
</protein>
<comment type="subunit">
    <text evidence="6">Monomer. Associates with the 50S ribosomal subunit.</text>
</comment>
<gene>
    <name evidence="6" type="primary">hflX</name>
    <name evidence="9" type="ORF">SSRG_01520</name>
</gene>
<feature type="domain" description="Hflx-type G" evidence="8">
    <location>
        <begin position="275"/>
        <end position="440"/>
    </location>
</feature>
<evidence type="ECO:0000256" key="1">
    <source>
        <dbReference type="ARBA" id="ARBA00022490"/>
    </source>
</evidence>
<dbReference type="GO" id="GO:0005525">
    <property type="term" value="F:GTP binding"/>
    <property type="evidence" value="ECO:0007669"/>
    <property type="project" value="UniProtKB-UniRule"/>
</dbReference>
<dbReference type="Pfam" id="PF13167">
    <property type="entry name" value="GTP-bdg_N"/>
    <property type="match status" value="1"/>
</dbReference>
<evidence type="ECO:0000259" key="8">
    <source>
        <dbReference type="PROSITE" id="PS51705"/>
    </source>
</evidence>
<organism evidence="9 10">
    <name type="scientific">Streptomyces griseoflavus Tu4000</name>
    <dbReference type="NCBI Taxonomy" id="467200"/>
    <lineage>
        <taxon>Bacteria</taxon>
        <taxon>Bacillati</taxon>
        <taxon>Actinomycetota</taxon>
        <taxon>Actinomycetes</taxon>
        <taxon>Kitasatosporales</taxon>
        <taxon>Streptomycetaceae</taxon>
        <taxon>Streptomyces</taxon>
    </lineage>
</organism>
<evidence type="ECO:0000256" key="5">
    <source>
        <dbReference type="ARBA" id="ARBA00023134"/>
    </source>
</evidence>
<evidence type="ECO:0000256" key="6">
    <source>
        <dbReference type="HAMAP-Rule" id="MF_00900"/>
    </source>
</evidence>
<feature type="compositionally biased region" description="Low complexity" evidence="7">
    <location>
        <begin position="575"/>
        <end position="589"/>
    </location>
</feature>
<comment type="subcellular location">
    <subcellularLocation>
        <location evidence="6">Cytoplasm</location>
    </subcellularLocation>
    <text evidence="6">May associate with membranes.</text>
</comment>